<evidence type="ECO:0000313" key="1">
    <source>
        <dbReference type="EMBL" id="MYN16040.1"/>
    </source>
</evidence>
<keyword evidence="2" id="KW-1185">Reference proteome</keyword>
<reference evidence="1 2" key="1">
    <citation type="submission" date="2019-12" db="EMBL/GenBank/DDBJ databases">
        <title>Novel species isolated from a subtropical stream in China.</title>
        <authorList>
            <person name="Lu H."/>
        </authorList>
    </citation>
    <scope>NUCLEOTIDE SEQUENCE [LARGE SCALE GENOMIC DNA]</scope>
    <source>
        <strain evidence="1 2">FT107W</strain>
    </source>
</reference>
<organism evidence="1 2">
    <name type="scientific">Duganella vulcania</name>
    <dbReference type="NCBI Taxonomy" id="2692166"/>
    <lineage>
        <taxon>Bacteria</taxon>
        <taxon>Pseudomonadati</taxon>
        <taxon>Pseudomonadota</taxon>
        <taxon>Betaproteobacteria</taxon>
        <taxon>Burkholderiales</taxon>
        <taxon>Oxalobacteraceae</taxon>
        <taxon>Telluria group</taxon>
        <taxon>Duganella</taxon>
    </lineage>
</organism>
<name>A0A845HB28_9BURK</name>
<gene>
    <name evidence="1" type="ORF">GTP81_04685</name>
</gene>
<dbReference type="Proteomes" id="UP000484875">
    <property type="component" value="Unassembled WGS sequence"/>
</dbReference>
<proteinExistence type="predicted"/>
<dbReference type="RefSeq" id="WP_161088796.1">
    <property type="nucleotide sequence ID" value="NZ_WWCV01000005.1"/>
</dbReference>
<evidence type="ECO:0000313" key="2">
    <source>
        <dbReference type="Proteomes" id="UP000484875"/>
    </source>
</evidence>
<sequence length="54" mass="5990">MVLAWHQLGRTLTDPLRNPAAQEAAMVQKKLQQVQARAAELAAQREVVSQVPLQ</sequence>
<dbReference type="AlphaFoldDB" id="A0A845HB28"/>
<comment type="caution">
    <text evidence="1">The sequence shown here is derived from an EMBL/GenBank/DDBJ whole genome shotgun (WGS) entry which is preliminary data.</text>
</comment>
<dbReference type="EMBL" id="WWCV01000005">
    <property type="protein sequence ID" value="MYN16040.1"/>
    <property type="molecule type" value="Genomic_DNA"/>
</dbReference>
<accession>A0A845HB28</accession>
<protein>
    <submittedName>
        <fullName evidence="1">Uncharacterized protein</fullName>
    </submittedName>
</protein>